<organism evidence="1 2">
    <name type="scientific">Panicum virgatum</name>
    <name type="common">Blackwell switchgrass</name>
    <dbReference type="NCBI Taxonomy" id="38727"/>
    <lineage>
        <taxon>Eukaryota</taxon>
        <taxon>Viridiplantae</taxon>
        <taxon>Streptophyta</taxon>
        <taxon>Embryophyta</taxon>
        <taxon>Tracheophyta</taxon>
        <taxon>Spermatophyta</taxon>
        <taxon>Magnoliopsida</taxon>
        <taxon>Liliopsida</taxon>
        <taxon>Poales</taxon>
        <taxon>Poaceae</taxon>
        <taxon>PACMAD clade</taxon>
        <taxon>Panicoideae</taxon>
        <taxon>Panicodae</taxon>
        <taxon>Paniceae</taxon>
        <taxon>Panicinae</taxon>
        <taxon>Panicum</taxon>
        <taxon>Panicum sect. Hiantes</taxon>
    </lineage>
</organism>
<proteinExistence type="predicted"/>
<dbReference type="AlphaFoldDB" id="A0A8T0MZ61"/>
<evidence type="ECO:0000313" key="2">
    <source>
        <dbReference type="Proteomes" id="UP000823388"/>
    </source>
</evidence>
<keyword evidence="2" id="KW-1185">Reference proteome</keyword>
<dbReference type="EMBL" id="CM029054">
    <property type="protein sequence ID" value="KAG2540929.1"/>
    <property type="molecule type" value="Genomic_DNA"/>
</dbReference>
<reference evidence="1" key="1">
    <citation type="submission" date="2020-05" db="EMBL/GenBank/DDBJ databases">
        <title>WGS assembly of Panicum virgatum.</title>
        <authorList>
            <person name="Lovell J.T."/>
            <person name="Jenkins J."/>
            <person name="Shu S."/>
            <person name="Juenger T.E."/>
            <person name="Schmutz J."/>
        </authorList>
    </citation>
    <scope>NUCLEOTIDE SEQUENCE</scope>
    <source>
        <strain evidence="1">AP13</strain>
    </source>
</reference>
<sequence>MYINQDVQPIKSRRNQVQHKTDGRINVTLLAIIRRTSITACPSLREGDSSSRASYEGEEQLLWLVNCKRHRLHLRAGKAETNQSYIEEPCL</sequence>
<evidence type="ECO:0000313" key="1">
    <source>
        <dbReference type="EMBL" id="KAG2540929.1"/>
    </source>
</evidence>
<dbReference type="Proteomes" id="UP000823388">
    <property type="component" value="Chromosome 9N"/>
</dbReference>
<accession>A0A8T0MZ61</accession>
<comment type="caution">
    <text evidence="1">The sequence shown here is derived from an EMBL/GenBank/DDBJ whole genome shotgun (WGS) entry which is preliminary data.</text>
</comment>
<protein>
    <submittedName>
        <fullName evidence="1">Uncharacterized protein</fullName>
    </submittedName>
</protein>
<gene>
    <name evidence="1" type="ORF">PVAP13_9NG589714</name>
</gene>
<name>A0A8T0MZ61_PANVG</name>